<dbReference type="EMBL" id="MFBN01000012">
    <property type="protein sequence ID" value="OGD95705.1"/>
    <property type="molecule type" value="Genomic_DNA"/>
</dbReference>
<accession>A0A1F5GV56</accession>
<organism evidence="2 3">
    <name type="scientific">Candidatus Curtissbacteria bacterium RIFCSPLOWO2_01_FULL_37_9</name>
    <dbReference type="NCBI Taxonomy" id="1797724"/>
    <lineage>
        <taxon>Bacteria</taxon>
        <taxon>Candidatus Curtissiibacteriota</taxon>
    </lineage>
</organism>
<dbReference type="InterPro" id="IPR002156">
    <property type="entry name" value="RNaseH_domain"/>
</dbReference>
<dbReference type="STRING" id="1797724.A3A48_03075"/>
<dbReference type="PROSITE" id="PS50879">
    <property type="entry name" value="RNASE_H_1"/>
    <property type="match status" value="1"/>
</dbReference>
<sequence>MIEIYCDGGARGNPGPAAWGFVVYIDNKVIKEQCGYIGIATNNIAEYTALVKALQWLGKEYKNRNLIIYLDSQLVVSQLSGLYKVKNANLRELIFQIRQTESYFGEISYRHIPRNLNKNADKLVNRALDEKLNIVK</sequence>
<dbReference type="PANTHER" id="PTHR46387">
    <property type="entry name" value="POLYNUCLEOTIDYL TRANSFERASE, RIBONUCLEASE H-LIKE SUPERFAMILY PROTEIN"/>
    <property type="match status" value="1"/>
</dbReference>
<dbReference type="AlphaFoldDB" id="A0A1F5GV56"/>
<dbReference type="CDD" id="cd09279">
    <property type="entry name" value="RNase_HI_like"/>
    <property type="match status" value="1"/>
</dbReference>
<dbReference type="GO" id="GO:0003676">
    <property type="term" value="F:nucleic acid binding"/>
    <property type="evidence" value="ECO:0007669"/>
    <property type="project" value="InterPro"/>
</dbReference>
<evidence type="ECO:0000313" key="3">
    <source>
        <dbReference type="Proteomes" id="UP000178336"/>
    </source>
</evidence>
<protein>
    <recommendedName>
        <fullName evidence="1">RNase H type-1 domain-containing protein</fullName>
    </recommendedName>
</protein>
<dbReference type="SUPFAM" id="SSF53098">
    <property type="entry name" value="Ribonuclease H-like"/>
    <property type="match status" value="1"/>
</dbReference>
<comment type="caution">
    <text evidence="2">The sequence shown here is derived from an EMBL/GenBank/DDBJ whole genome shotgun (WGS) entry which is preliminary data.</text>
</comment>
<dbReference type="Pfam" id="PF13456">
    <property type="entry name" value="RVT_3"/>
    <property type="match status" value="1"/>
</dbReference>
<gene>
    <name evidence="2" type="ORF">A3A48_03075</name>
</gene>
<feature type="domain" description="RNase H type-1" evidence="1">
    <location>
        <begin position="1"/>
        <end position="129"/>
    </location>
</feature>
<dbReference type="PANTHER" id="PTHR46387:SF2">
    <property type="entry name" value="RIBONUCLEASE HI"/>
    <property type="match status" value="1"/>
</dbReference>
<name>A0A1F5GV56_9BACT</name>
<evidence type="ECO:0000259" key="1">
    <source>
        <dbReference type="PROSITE" id="PS50879"/>
    </source>
</evidence>
<evidence type="ECO:0000313" key="2">
    <source>
        <dbReference type="EMBL" id="OGD95705.1"/>
    </source>
</evidence>
<dbReference type="InterPro" id="IPR012337">
    <property type="entry name" value="RNaseH-like_sf"/>
</dbReference>
<proteinExistence type="predicted"/>
<dbReference type="Gene3D" id="3.30.420.10">
    <property type="entry name" value="Ribonuclease H-like superfamily/Ribonuclease H"/>
    <property type="match status" value="1"/>
</dbReference>
<reference evidence="2 3" key="1">
    <citation type="journal article" date="2016" name="Nat. Commun.">
        <title>Thousands of microbial genomes shed light on interconnected biogeochemical processes in an aquifer system.</title>
        <authorList>
            <person name="Anantharaman K."/>
            <person name="Brown C.T."/>
            <person name="Hug L.A."/>
            <person name="Sharon I."/>
            <person name="Castelle C.J."/>
            <person name="Probst A.J."/>
            <person name="Thomas B.C."/>
            <person name="Singh A."/>
            <person name="Wilkins M.J."/>
            <person name="Karaoz U."/>
            <person name="Brodie E.L."/>
            <person name="Williams K.H."/>
            <person name="Hubbard S.S."/>
            <person name="Banfield J.F."/>
        </authorList>
    </citation>
    <scope>NUCLEOTIDE SEQUENCE [LARGE SCALE GENOMIC DNA]</scope>
</reference>
<dbReference type="GO" id="GO:0004523">
    <property type="term" value="F:RNA-DNA hybrid ribonuclease activity"/>
    <property type="evidence" value="ECO:0007669"/>
    <property type="project" value="InterPro"/>
</dbReference>
<dbReference type="Proteomes" id="UP000178336">
    <property type="component" value="Unassembled WGS sequence"/>
</dbReference>
<dbReference type="InterPro" id="IPR036397">
    <property type="entry name" value="RNaseH_sf"/>
</dbReference>